<comment type="caution">
    <text evidence="1">The sequence shown here is derived from an EMBL/GenBank/DDBJ whole genome shotgun (WGS) entry which is preliminary data.</text>
</comment>
<evidence type="ECO:0000313" key="2">
    <source>
        <dbReference type="Proteomes" id="UP001371456"/>
    </source>
</evidence>
<reference evidence="1 2" key="1">
    <citation type="submission" date="2024-02" db="EMBL/GenBank/DDBJ databases">
        <title>de novo genome assembly of Solanum bulbocastanum strain 11H21.</title>
        <authorList>
            <person name="Hosaka A.J."/>
        </authorList>
    </citation>
    <scope>NUCLEOTIDE SEQUENCE [LARGE SCALE GENOMIC DNA]</scope>
    <source>
        <tissue evidence="1">Young leaves</tissue>
    </source>
</reference>
<organism evidence="1 2">
    <name type="scientific">Solanum bulbocastanum</name>
    <name type="common">Wild potato</name>
    <dbReference type="NCBI Taxonomy" id="147425"/>
    <lineage>
        <taxon>Eukaryota</taxon>
        <taxon>Viridiplantae</taxon>
        <taxon>Streptophyta</taxon>
        <taxon>Embryophyta</taxon>
        <taxon>Tracheophyta</taxon>
        <taxon>Spermatophyta</taxon>
        <taxon>Magnoliopsida</taxon>
        <taxon>eudicotyledons</taxon>
        <taxon>Gunneridae</taxon>
        <taxon>Pentapetalae</taxon>
        <taxon>asterids</taxon>
        <taxon>lamiids</taxon>
        <taxon>Solanales</taxon>
        <taxon>Solanaceae</taxon>
        <taxon>Solanoideae</taxon>
        <taxon>Solaneae</taxon>
        <taxon>Solanum</taxon>
    </lineage>
</organism>
<protein>
    <submittedName>
        <fullName evidence="1">Uncharacterized protein</fullName>
    </submittedName>
</protein>
<dbReference type="AlphaFoldDB" id="A0AAN8SVY0"/>
<dbReference type="Proteomes" id="UP001371456">
    <property type="component" value="Unassembled WGS sequence"/>
</dbReference>
<accession>A0AAN8SVY0</accession>
<proteinExistence type="predicted"/>
<gene>
    <name evidence="1" type="ORF">RDI58_027779</name>
</gene>
<name>A0AAN8SVY0_SOLBU</name>
<dbReference type="EMBL" id="JBANQN010000011">
    <property type="protein sequence ID" value="KAK6776778.1"/>
    <property type="molecule type" value="Genomic_DNA"/>
</dbReference>
<evidence type="ECO:0000313" key="1">
    <source>
        <dbReference type="EMBL" id="KAK6776778.1"/>
    </source>
</evidence>
<keyword evidence="2" id="KW-1185">Reference proteome</keyword>
<sequence>MTLSKLGFRNSGTDIRALLESTAAQCSILLYRSLLKICNKLPMLTAKAPLIGFTRIQLSPLVPRTYRPPVLSWRSRVMQDTSQCRRQPMVIFGFGHDG</sequence>